<dbReference type="GO" id="GO:0016787">
    <property type="term" value="F:hydrolase activity"/>
    <property type="evidence" value="ECO:0007669"/>
    <property type="project" value="UniProtKB-KW"/>
</dbReference>
<evidence type="ECO:0000256" key="3">
    <source>
        <dbReference type="ARBA" id="ARBA00023098"/>
    </source>
</evidence>
<keyword evidence="2" id="KW-0442">Lipid degradation</keyword>
<evidence type="ECO:0000259" key="4">
    <source>
        <dbReference type="PROSITE" id="PS51635"/>
    </source>
</evidence>
<dbReference type="PROSITE" id="PS51635">
    <property type="entry name" value="PNPLA"/>
    <property type="match status" value="1"/>
</dbReference>
<dbReference type="InterPro" id="IPR002641">
    <property type="entry name" value="PNPLA_dom"/>
</dbReference>
<dbReference type="SUPFAM" id="SSF52151">
    <property type="entry name" value="FabD/lysophospholipase-like"/>
    <property type="match status" value="1"/>
</dbReference>
<gene>
    <name evidence="5" type="ORF">MNBD_GAMMA22-1663</name>
</gene>
<keyword evidence="1" id="KW-0378">Hydrolase</keyword>
<dbReference type="InterPro" id="IPR016035">
    <property type="entry name" value="Acyl_Trfase/lysoPLipase"/>
</dbReference>
<dbReference type="Gene3D" id="3.40.1090.10">
    <property type="entry name" value="Cytosolic phospholipase A2 catalytic domain"/>
    <property type="match status" value="2"/>
</dbReference>
<feature type="domain" description="PNPLA" evidence="4">
    <location>
        <begin position="17"/>
        <end position="177"/>
    </location>
</feature>
<dbReference type="EMBL" id="UOFS01000019">
    <property type="protein sequence ID" value="VAW94871.1"/>
    <property type="molecule type" value="Genomic_DNA"/>
</dbReference>
<accession>A0A3B0ZT47</accession>
<reference evidence="5" key="1">
    <citation type="submission" date="2018-06" db="EMBL/GenBank/DDBJ databases">
        <authorList>
            <person name="Zhirakovskaya E."/>
        </authorList>
    </citation>
    <scope>NUCLEOTIDE SEQUENCE</scope>
</reference>
<keyword evidence="3" id="KW-0443">Lipid metabolism</keyword>
<dbReference type="PANTHER" id="PTHR14226:SF76">
    <property type="entry name" value="NTE FAMILY PROTEIN RSSA"/>
    <property type="match status" value="1"/>
</dbReference>
<dbReference type="PANTHER" id="PTHR14226">
    <property type="entry name" value="NEUROPATHY TARGET ESTERASE/SWISS CHEESE D.MELANOGASTER"/>
    <property type="match status" value="1"/>
</dbReference>
<dbReference type="Pfam" id="PF01734">
    <property type="entry name" value="Patatin"/>
    <property type="match status" value="1"/>
</dbReference>
<dbReference type="AlphaFoldDB" id="A0A3B0ZT47"/>
<name>A0A3B0ZT47_9ZZZZ</name>
<sequence>MVKVMDEKKIKYTTVSLVLGSGGARGYAHIGVINSLIEHGFEIRSISGCSMGALIGGIYATGKLDIYSNWVTALEKSDALSLLDFSFSKQGLFKGDRIINILKDMIGYFDIQDLPISYTAVATDINAQKEIWINKGSLFDAIRASIAIPMIFTPHNYLGMQLLDGSVINPLPIAPTLNDKTDITIAVNPNSRPDLTITKSVITKKIKNNNTINYRQKIMDYIVGLKSKKQQAHIDTLSTYDLISKTSETMQSKITGIQLAAYSPDIVISIPRNSCSFYEFYRAQELIDIGYEQANKSLQDFVST</sequence>
<organism evidence="5">
    <name type="scientific">hydrothermal vent metagenome</name>
    <dbReference type="NCBI Taxonomy" id="652676"/>
    <lineage>
        <taxon>unclassified sequences</taxon>
        <taxon>metagenomes</taxon>
        <taxon>ecological metagenomes</taxon>
    </lineage>
</organism>
<protein>
    <submittedName>
        <fullName evidence="5">FIG00613342: Bacterial patatin-like phospholipase domain containing protein</fullName>
    </submittedName>
</protein>
<evidence type="ECO:0000256" key="1">
    <source>
        <dbReference type="ARBA" id="ARBA00022801"/>
    </source>
</evidence>
<evidence type="ECO:0000256" key="2">
    <source>
        <dbReference type="ARBA" id="ARBA00022963"/>
    </source>
</evidence>
<evidence type="ECO:0000313" key="5">
    <source>
        <dbReference type="EMBL" id="VAW94871.1"/>
    </source>
</evidence>
<dbReference type="InterPro" id="IPR050301">
    <property type="entry name" value="NTE"/>
</dbReference>
<proteinExistence type="predicted"/>
<dbReference type="GO" id="GO:0016042">
    <property type="term" value="P:lipid catabolic process"/>
    <property type="evidence" value="ECO:0007669"/>
    <property type="project" value="UniProtKB-KW"/>
</dbReference>